<evidence type="ECO:0000256" key="1">
    <source>
        <dbReference type="PROSITE-ProRule" id="PRU00023"/>
    </source>
</evidence>
<dbReference type="SUPFAM" id="SSF48403">
    <property type="entry name" value="Ankyrin repeat"/>
    <property type="match status" value="1"/>
</dbReference>
<feature type="region of interest" description="Disordered" evidence="2">
    <location>
        <begin position="782"/>
        <end position="886"/>
    </location>
</feature>
<feature type="transmembrane region" description="Helical" evidence="3">
    <location>
        <begin position="302"/>
        <end position="321"/>
    </location>
</feature>
<feature type="transmembrane region" description="Helical" evidence="3">
    <location>
        <begin position="428"/>
        <end position="454"/>
    </location>
</feature>
<feature type="non-terminal residue" evidence="4">
    <location>
        <position position="886"/>
    </location>
</feature>
<sequence>DRAWARDAVDGSRRKAGLQGSKDKLVAPSLGLRRSGMPLAVCSRAKPQRWDFERCQRRIHPSCRALLFLCTFAALASAATDEELRQAVLDRDQDTVQELIASGRVNVSDVRWDGGRTPLHQAVLRGQFRLVGLNPVHEERPISLKIVELLLAAWPDGTQAVNNQGETPLHLAVRFGSIRSAELLLAAWPDGAQATDKTGRNPFTFLESAQDADCNPLIYVGCNGTSAMHDHRLQEAAVHLECSDPYLLSKPSLELWLQCGGDARWRSALGKSLVDIVQDPDAQTFLKGLLDADLLALTLKDWRTWLIPSIASIVAGFAVLVEQRLQSFRWGQREQRAENAEEFLEGATMLVARACGGSWLMLRKLWRWMEALVTVFIFGWALLWMNPQWWVPLVTLAHFLPAACLHGPKEILRVPVRALVTTDLSSQAIAFARTAILIGIFLFMTMVLGGGWAINPLFMDWYLYSDVAHSWLSDHLLFRWCPDVTGDELAILLRNVAIASAGLYMLCLLGAILFRCAQYAQCFPVRMACRRYTGPSRSEQLTMANNLLLKEKAEFNPAHLDHPRIKVQPVSAWAWPWQAPGLYQSVALMLLDVGLDANTIGLFLFSQDYFSALVMTFVVARSCFKQMCLIPPWRLREAMKASVRRGILRQDVLDFLAEEQRSEAFFCACVTAYSAWFNARTAGQLLLQFLSAFLSMYMFAGYVVQSVDKALPTQPEGTHADVANDLVRVVGHPTLAQEVDEISLCVIPESKAPGPSSQAQEAAGPEKVAEVAAADTALAKENNKKVKKVKKPMVGAASGSKDVMPMAEAEQNEEKCQEDDAVDVKLPGFPTRSAPGSHRPATIEEDLSPKDDKAKKQKMRRKRLKQEVATEKAPKSSEAPLQNMCQ</sequence>
<gene>
    <name evidence="4" type="ORF">SNEC2469_LOCUS3185</name>
</gene>
<keyword evidence="3" id="KW-1133">Transmembrane helix</keyword>
<feature type="transmembrane region" description="Helical" evidence="3">
    <location>
        <begin position="685"/>
        <end position="704"/>
    </location>
</feature>
<dbReference type="PANTHER" id="PTHR24121:SF21">
    <property type="entry name" value="ANKYRIN REPEAT FAMILY PROTEIN"/>
    <property type="match status" value="1"/>
</dbReference>
<dbReference type="Gene3D" id="1.25.40.20">
    <property type="entry name" value="Ankyrin repeat-containing domain"/>
    <property type="match status" value="1"/>
</dbReference>
<protein>
    <submittedName>
        <fullName evidence="4">Uncharacterized protein</fullName>
    </submittedName>
</protein>
<keyword evidence="3" id="KW-0472">Membrane</keyword>
<comment type="caution">
    <text evidence="4">The sequence shown here is derived from an EMBL/GenBank/DDBJ whole genome shotgun (WGS) entry which is preliminary data.</text>
</comment>
<organism evidence="4 5">
    <name type="scientific">Symbiodinium necroappetens</name>
    <dbReference type="NCBI Taxonomy" id="1628268"/>
    <lineage>
        <taxon>Eukaryota</taxon>
        <taxon>Sar</taxon>
        <taxon>Alveolata</taxon>
        <taxon>Dinophyceae</taxon>
        <taxon>Suessiales</taxon>
        <taxon>Symbiodiniaceae</taxon>
        <taxon>Symbiodinium</taxon>
    </lineage>
</organism>
<dbReference type="PANTHER" id="PTHR24121">
    <property type="entry name" value="NO MECHANORECEPTOR POTENTIAL C, ISOFORM D-RELATED"/>
    <property type="match status" value="1"/>
</dbReference>
<dbReference type="AlphaFoldDB" id="A0A812KL24"/>
<dbReference type="OrthoDB" id="48216at2759"/>
<keyword evidence="3" id="KW-0812">Transmembrane</keyword>
<accession>A0A812KL24</accession>
<reference evidence="4" key="1">
    <citation type="submission" date="2021-02" db="EMBL/GenBank/DDBJ databases">
        <authorList>
            <person name="Dougan E. K."/>
            <person name="Rhodes N."/>
            <person name="Thang M."/>
            <person name="Chan C."/>
        </authorList>
    </citation>
    <scope>NUCLEOTIDE SEQUENCE</scope>
</reference>
<dbReference type="InterPro" id="IPR036770">
    <property type="entry name" value="Ankyrin_rpt-contain_sf"/>
</dbReference>
<feature type="transmembrane region" description="Helical" evidence="3">
    <location>
        <begin position="389"/>
        <end position="407"/>
    </location>
</feature>
<dbReference type="Pfam" id="PF12796">
    <property type="entry name" value="Ank_2"/>
    <property type="match status" value="1"/>
</dbReference>
<name>A0A812KL24_9DINO</name>
<feature type="compositionally biased region" description="Basic residues" evidence="2">
    <location>
        <begin position="855"/>
        <end position="864"/>
    </location>
</feature>
<dbReference type="EMBL" id="CAJNJA010007531">
    <property type="protein sequence ID" value="CAE7225892.1"/>
    <property type="molecule type" value="Genomic_DNA"/>
</dbReference>
<evidence type="ECO:0000256" key="3">
    <source>
        <dbReference type="SAM" id="Phobius"/>
    </source>
</evidence>
<proteinExistence type="predicted"/>
<dbReference type="PROSITE" id="PS50088">
    <property type="entry name" value="ANK_REPEAT"/>
    <property type="match status" value="1"/>
</dbReference>
<keyword evidence="5" id="KW-1185">Reference proteome</keyword>
<feature type="transmembrane region" description="Helical" evidence="3">
    <location>
        <begin position="365"/>
        <end position="383"/>
    </location>
</feature>
<evidence type="ECO:0000313" key="5">
    <source>
        <dbReference type="Proteomes" id="UP000601435"/>
    </source>
</evidence>
<feature type="repeat" description="ANK" evidence="1">
    <location>
        <begin position="164"/>
        <end position="185"/>
    </location>
</feature>
<feature type="compositionally biased region" description="Basic and acidic residues" evidence="2">
    <location>
        <begin position="865"/>
        <end position="875"/>
    </location>
</feature>
<dbReference type="InterPro" id="IPR002110">
    <property type="entry name" value="Ankyrin_rpt"/>
</dbReference>
<dbReference type="PROSITE" id="PS50297">
    <property type="entry name" value="ANK_REP_REGION"/>
    <property type="match status" value="1"/>
</dbReference>
<evidence type="ECO:0000256" key="2">
    <source>
        <dbReference type="SAM" id="MobiDB-lite"/>
    </source>
</evidence>
<evidence type="ECO:0000313" key="4">
    <source>
        <dbReference type="EMBL" id="CAE7225892.1"/>
    </source>
</evidence>
<keyword evidence="1" id="KW-0040">ANK repeat</keyword>
<dbReference type="Proteomes" id="UP000601435">
    <property type="component" value="Unassembled WGS sequence"/>
</dbReference>
<feature type="transmembrane region" description="Helical" evidence="3">
    <location>
        <begin position="496"/>
        <end position="517"/>
    </location>
</feature>